<dbReference type="AlphaFoldDB" id="J6F5L9"/>
<dbReference type="PROSITE" id="PS50897">
    <property type="entry name" value="CTLH"/>
    <property type="match status" value="1"/>
</dbReference>
<feature type="compositionally biased region" description="Low complexity" evidence="4">
    <location>
        <begin position="205"/>
        <end position="214"/>
    </location>
</feature>
<feature type="domain" description="CTLH" evidence="5">
    <location>
        <begin position="166"/>
        <end position="252"/>
    </location>
</feature>
<evidence type="ECO:0000256" key="4">
    <source>
        <dbReference type="SAM" id="MobiDB-lite"/>
    </source>
</evidence>
<dbReference type="PANTHER" id="PTHR22838:SF0">
    <property type="entry name" value="WD REPEAT-CONTAINING PROTEIN 26"/>
    <property type="match status" value="1"/>
</dbReference>
<evidence type="ECO:0000256" key="2">
    <source>
        <dbReference type="ARBA" id="ARBA00022737"/>
    </source>
</evidence>
<dbReference type="PROSITE" id="PS50294">
    <property type="entry name" value="WD_REPEATS_REGION"/>
    <property type="match status" value="3"/>
</dbReference>
<dbReference type="Gene3D" id="2.130.10.10">
    <property type="entry name" value="YVTN repeat-like/Quinoprotein amine dehydrogenase"/>
    <property type="match status" value="1"/>
</dbReference>
<dbReference type="SUPFAM" id="SSF50978">
    <property type="entry name" value="WD40 repeat-like"/>
    <property type="match status" value="1"/>
</dbReference>
<dbReference type="RefSeq" id="XP_014183458.1">
    <property type="nucleotide sequence ID" value="XM_014327983.1"/>
</dbReference>
<feature type="repeat" description="WD" evidence="3">
    <location>
        <begin position="675"/>
        <end position="716"/>
    </location>
</feature>
<dbReference type="GO" id="GO:0034657">
    <property type="term" value="C:GID complex"/>
    <property type="evidence" value="ECO:0007669"/>
    <property type="project" value="TreeGrafter"/>
</dbReference>
<evidence type="ECO:0000259" key="5">
    <source>
        <dbReference type="PROSITE" id="PS50897"/>
    </source>
</evidence>
<organism evidence="6 7">
    <name type="scientific">Trichosporon asahii var. asahii (strain ATCC 90039 / CBS 2479 / JCM 2466 / KCTC 7840 / NBRC 103889/ NCYC 2677 / UAMH 7654)</name>
    <name type="common">Yeast</name>
    <dbReference type="NCBI Taxonomy" id="1186058"/>
    <lineage>
        <taxon>Eukaryota</taxon>
        <taxon>Fungi</taxon>
        <taxon>Dikarya</taxon>
        <taxon>Basidiomycota</taxon>
        <taxon>Agaricomycotina</taxon>
        <taxon>Tremellomycetes</taxon>
        <taxon>Trichosporonales</taxon>
        <taxon>Trichosporonaceae</taxon>
        <taxon>Trichosporon</taxon>
    </lineage>
</organism>
<name>J6F5L9_TRIAS</name>
<feature type="repeat" description="WD" evidence="3">
    <location>
        <begin position="419"/>
        <end position="459"/>
    </location>
</feature>
<dbReference type="KEGG" id="tasa:A1Q1_04550"/>
<dbReference type="GeneID" id="25988063"/>
<dbReference type="InterPro" id="IPR051350">
    <property type="entry name" value="WD_repeat-ST_regulator"/>
</dbReference>
<dbReference type="InterPro" id="IPR001680">
    <property type="entry name" value="WD40_rpt"/>
</dbReference>
<dbReference type="CDD" id="cd00200">
    <property type="entry name" value="WD40"/>
    <property type="match status" value="1"/>
</dbReference>
<dbReference type="Pfam" id="PF00400">
    <property type="entry name" value="WD40"/>
    <property type="match status" value="5"/>
</dbReference>
<comment type="caution">
    <text evidence="6">The sequence shown here is derived from an EMBL/GenBank/DDBJ whole genome shotgun (WGS) entry which is preliminary data.</text>
</comment>
<feature type="region of interest" description="Disordered" evidence="4">
    <location>
        <begin position="205"/>
        <end position="226"/>
    </location>
</feature>
<dbReference type="PROSITE" id="PS50082">
    <property type="entry name" value="WD_REPEATS_2"/>
    <property type="match status" value="4"/>
</dbReference>
<feature type="compositionally biased region" description="Low complexity" evidence="4">
    <location>
        <begin position="31"/>
        <end position="41"/>
    </location>
</feature>
<dbReference type="InterPro" id="IPR015943">
    <property type="entry name" value="WD40/YVTN_repeat-like_dom_sf"/>
</dbReference>
<feature type="region of interest" description="Disordered" evidence="4">
    <location>
        <begin position="1"/>
        <end position="83"/>
    </location>
</feature>
<evidence type="ECO:0000256" key="3">
    <source>
        <dbReference type="PROSITE-ProRule" id="PRU00221"/>
    </source>
</evidence>
<dbReference type="PROSITE" id="PS50896">
    <property type="entry name" value="LISH"/>
    <property type="match status" value="1"/>
</dbReference>
<feature type="repeat" description="WD" evidence="3">
    <location>
        <begin position="647"/>
        <end position="674"/>
    </location>
</feature>
<dbReference type="OrthoDB" id="972532at2759"/>
<protein>
    <submittedName>
        <fullName evidence="6">Negative regulation of gluconeogenesis-related protein</fullName>
    </submittedName>
</protein>
<dbReference type="PANTHER" id="PTHR22838">
    <property type="entry name" value="WD REPEAT PROTEIN 26-RELATED"/>
    <property type="match status" value="1"/>
</dbReference>
<dbReference type="SMART" id="SM00320">
    <property type="entry name" value="WD40"/>
    <property type="match status" value="6"/>
</dbReference>
<reference evidence="6 7" key="1">
    <citation type="journal article" date="2012" name="Eukaryot. Cell">
        <title>Draft genome sequence of CBS 2479, the standard type strain of Trichosporon asahii.</title>
        <authorList>
            <person name="Yang R.Y."/>
            <person name="Li H.T."/>
            <person name="Zhu H."/>
            <person name="Zhou G.P."/>
            <person name="Wang M."/>
            <person name="Wang L."/>
        </authorList>
    </citation>
    <scope>NUCLEOTIDE SEQUENCE [LARGE SCALE GENOMIC DNA]</scope>
    <source>
        <strain evidence="7">ATCC 90039 / CBS 2479 / JCM 2466 / KCTC 7840 / NCYC 2677 / UAMH 7654</strain>
    </source>
</reference>
<dbReference type="VEuPathDB" id="FungiDB:A1Q1_04550"/>
<evidence type="ECO:0000313" key="7">
    <source>
        <dbReference type="Proteomes" id="UP000002748"/>
    </source>
</evidence>
<dbReference type="Pfam" id="PF23627">
    <property type="entry name" value="LisH_WDR26"/>
    <property type="match status" value="1"/>
</dbReference>
<proteinExistence type="predicted"/>
<dbReference type="InterPro" id="IPR036322">
    <property type="entry name" value="WD40_repeat_dom_sf"/>
</dbReference>
<keyword evidence="1 3" id="KW-0853">WD repeat</keyword>
<gene>
    <name evidence="6" type="ORF">A1Q1_04550</name>
</gene>
<evidence type="ECO:0000256" key="1">
    <source>
        <dbReference type="ARBA" id="ARBA00022574"/>
    </source>
</evidence>
<accession>J6F5L9</accession>
<evidence type="ECO:0000313" key="6">
    <source>
        <dbReference type="EMBL" id="EJT52339.1"/>
    </source>
</evidence>
<dbReference type="GO" id="GO:0043161">
    <property type="term" value="P:proteasome-mediated ubiquitin-dependent protein catabolic process"/>
    <property type="evidence" value="ECO:0007669"/>
    <property type="project" value="TreeGrafter"/>
</dbReference>
<dbReference type="InterPro" id="IPR006595">
    <property type="entry name" value="CTLH_C"/>
</dbReference>
<dbReference type="HOGENOM" id="CLU_000288_57_25_1"/>
<feature type="repeat" description="WD" evidence="3">
    <location>
        <begin position="368"/>
        <end position="402"/>
    </location>
</feature>
<dbReference type="InterPro" id="IPR006594">
    <property type="entry name" value="LisH"/>
</dbReference>
<dbReference type="EMBL" id="ALBS01000027">
    <property type="protein sequence ID" value="EJT52339.1"/>
    <property type="molecule type" value="Genomic_DNA"/>
</dbReference>
<dbReference type="Proteomes" id="UP000002748">
    <property type="component" value="Unassembled WGS sequence"/>
</dbReference>
<keyword evidence="2" id="KW-0677">Repeat</keyword>
<sequence>MQQRGTVRRRSIESDNDPTITQRPSRRPRHATSATHSHSSSMGAPTAIHNGANNGVATGVTDDAAYEEGPYIPPPSVLDQIRPYEPAGTLMYEDDRDWKPQEVDVSMDGTDSSGEPAAPPIRKQDYSKRMPIDREEIVRLMLQGLEDLGYQQAASVLSKESGFTTSSPAAAEFQEAILGGRWSEALHLLPELGIVDHAASMAAETSSSRSSIASGKTKAADPAEAQSPANKARFLIARQKYLELLEGGQQKKALAVLRSELAAATTQDPEALHDLSGFMMCLDQDELYERAKWDGAAGTSRRLLLERLQEHISPKVMLPSRRLATLLDQARQHQQLSCLYHDDNEPVSLYNDHQCESGTFPTVTTHILQDHTDEVWRIEWSPSGDMLASASKDRTVMIWKLKPPEHEGMDYGIEVSHRLSGHTAPVDALAWSPDSKTLVTCSDKQVYLWDAVTGARKHVPNSTSPHTDTISAVQWLPDGSKFVVSSLDCYLVFYDASGTVLHKWNINSIQISDFAITPDGSKLVAATTILKRTNPGGNGKMKPSISARVVDGTDTATWAEDGLQYNNMDHGLVVINLADRDIVEYVTDMKCSGVTSIKLSHDGRRALISCTPDQMQLYSLDPHPHFVRQYMGHVQSRFLIRSGFGAPKDRFVLSGSEDGHVYVWQSNSNTPLHVLSGHTDTVNAVAWNPVLSRKLFASCSDDHQIHIWQPPGGRVE</sequence>